<organism evidence="2 3">
    <name type="scientific">Rhodoferax antarcticus ANT.BR</name>
    <dbReference type="NCBI Taxonomy" id="1111071"/>
    <lineage>
        <taxon>Bacteria</taxon>
        <taxon>Pseudomonadati</taxon>
        <taxon>Pseudomonadota</taxon>
        <taxon>Betaproteobacteria</taxon>
        <taxon>Burkholderiales</taxon>
        <taxon>Comamonadaceae</taxon>
        <taxon>Rhodoferax</taxon>
    </lineage>
</organism>
<dbReference type="AlphaFoldDB" id="A0A1Q8YDI3"/>
<reference evidence="2 3" key="1">
    <citation type="submission" date="2017-01" db="EMBL/GenBank/DDBJ databases">
        <title>Genome sequence of Rhodoferax antarcticus ANT.BR, a psychrophilic purple nonsulfur bacterium from an Antarctic microbial mat.</title>
        <authorList>
            <person name="Baker J."/>
            <person name="Riester C."/>
            <person name="Skinner B."/>
            <person name="Newell A."/>
            <person name="Swingley W."/>
            <person name="Madigan M."/>
            <person name="Jung D."/>
            <person name="Asao M."/>
            <person name="Chen M."/>
            <person name="Loughlin P."/>
            <person name="Pan H."/>
            <person name="Lin S."/>
            <person name="Li N."/>
            <person name="Shaw J."/>
            <person name="Prado M."/>
            <person name="Sherman C."/>
            <person name="Li X."/>
            <person name="Tang J."/>
            <person name="Blankenship R."/>
            <person name="Zhao T."/>
            <person name="Touchman J."/>
            <person name="Sattley M."/>
        </authorList>
    </citation>
    <scope>NUCLEOTIDE SEQUENCE [LARGE SCALE GENOMIC DNA]</scope>
    <source>
        <strain evidence="2 3">ANT.BR</strain>
    </source>
</reference>
<dbReference type="Proteomes" id="UP000185911">
    <property type="component" value="Unassembled WGS sequence"/>
</dbReference>
<proteinExistence type="predicted"/>
<sequence length="48" mass="5396">MTPLEGFANFFEHCHFSFLLRIRGVQATPPKPGNCQTEHDAIPENAEP</sequence>
<protein>
    <submittedName>
        <fullName evidence="2">Uncharacterized protein</fullName>
    </submittedName>
</protein>
<name>A0A1Q8YDI3_9BURK</name>
<dbReference type="EMBL" id="MSYM01000013">
    <property type="protein sequence ID" value="OLP06108.1"/>
    <property type="molecule type" value="Genomic_DNA"/>
</dbReference>
<evidence type="ECO:0000313" key="3">
    <source>
        <dbReference type="Proteomes" id="UP000185911"/>
    </source>
</evidence>
<keyword evidence="3" id="KW-1185">Reference proteome</keyword>
<accession>A0A1Q8YDI3</accession>
<evidence type="ECO:0000256" key="1">
    <source>
        <dbReference type="SAM" id="MobiDB-lite"/>
    </source>
</evidence>
<evidence type="ECO:0000313" key="2">
    <source>
        <dbReference type="EMBL" id="OLP06108.1"/>
    </source>
</evidence>
<gene>
    <name evidence="2" type="ORF">BLL52_2338</name>
</gene>
<comment type="caution">
    <text evidence="2">The sequence shown here is derived from an EMBL/GenBank/DDBJ whole genome shotgun (WGS) entry which is preliminary data.</text>
</comment>
<feature type="region of interest" description="Disordered" evidence="1">
    <location>
        <begin position="29"/>
        <end position="48"/>
    </location>
</feature>